<reference evidence="5" key="2">
    <citation type="submission" date="2018-05" db="EMBL/GenBank/DDBJ databases">
        <title>Genome Sequencing of selected type strains of the family Eggerthellaceae.</title>
        <authorList>
            <person name="Danylec N."/>
            <person name="Stoll D.A."/>
            <person name="Doetsch A."/>
            <person name="Huch M."/>
        </authorList>
    </citation>
    <scope>NUCLEOTIDE SEQUENCE [LARGE SCALE GENOMIC DNA]</scope>
    <source>
        <strain evidence="5">DSM 16107</strain>
    </source>
</reference>
<accession>A0A3N0J062</accession>
<organism evidence="3 5">
    <name type="scientific">Eggerthella sinensis</name>
    <dbReference type="NCBI Taxonomy" id="242230"/>
    <lineage>
        <taxon>Bacteria</taxon>
        <taxon>Bacillati</taxon>
        <taxon>Actinomycetota</taxon>
        <taxon>Coriobacteriia</taxon>
        <taxon>Eggerthellales</taxon>
        <taxon>Eggerthellaceae</taxon>
        <taxon>Eggerthella</taxon>
    </lineage>
</organism>
<protein>
    <recommendedName>
        <fullName evidence="6">Zn-finger containing protein</fullName>
    </recommendedName>
</protein>
<dbReference type="OrthoDB" id="3174166at2"/>
<name>A0A3N0J062_9ACTN</name>
<evidence type="ECO:0008006" key="6">
    <source>
        <dbReference type="Google" id="ProtNLM"/>
    </source>
</evidence>
<dbReference type="EMBL" id="QICC01000022">
    <property type="protein sequence ID" value="RNM41972.1"/>
    <property type="molecule type" value="Genomic_DNA"/>
</dbReference>
<feature type="transmembrane region" description="Helical" evidence="1">
    <location>
        <begin position="47"/>
        <end position="64"/>
    </location>
</feature>
<gene>
    <name evidence="2" type="ORF">C1876_15090</name>
    <name evidence="3" type="ORF">DMP09_07160</name>
</gene>
<evidence type="ECO:0000313" key="3">
    <source>
        <dbReference type="EMBL" id="RNM41972.1"/>
    </source>
</evidence>
<evidence type="ECO:0000313" key="4">
    <source>
        <dbReference type="Proteomes" id="UP000253817"/>
    </source>
</evidence>
<keyword evidence="4" id="KW-1185">Reference proteome</keyword>
<comment type="caution">
    <text evidence="3">The sequence shown here is derived from an EMBL/GenBank/DDBJ whole genome shotgun (WGS) entry which is preliminary data.</text>
</comment>
<reference evidence="3" key="3">
    <citation type="journal article" date="2019" name="Microbiol. Resour. Announc.">
        <title>Draft Genome Sequences of Type Strains of Gordonibacter faecihominis, Paraeggerthella hongkongensis, Parvibacter caecicola,Slackia equolifaciens, Slackia faecicanis, and Slackia isoflavoniconvertens.</title>
        <authorList>
            <person name="Danylec N."/>
            <person name="Stoll D.A."/>
            <person name="Dotsch A."/>
            <person name="Huch M."/>
        </authorList>
    </citation>
    <scope>NUCLEOTIDE SEQUENCE</scope>
    <source>
        <strain evidence="3">DSM 16107</strain>
    </source>
</reference>
<evidence type="ECO:0000313" key="2">
    <source>
        <dbReference type="EMBL" id="RDB65967.1"/>
    </source>
</evidence>
<feature type="transmembrane region" description="Helical" evidence="1">
    <location>
        <begin position="20"/>
        <end position="41"/>
    </location>
</feature>
<reference evidence="2 4" key="1">
    <citation type="journal article" date="2018" name="Elife">
        <title>Discovery and characterization of a prevalent human gut bacterial enzyme sufficient for the inactivation of a family of plant toxins.</title>
        <authorList>
            <person name="Koppel N."/>
            <person name="Bisanz J.E."/>
            <person name="Pandelia M.E."/>
            <person name="Turnbaugh P.J."/>
            <person name="Balskus E.P."/>
        </authorList>
    </citation>
    <scope>NUCLEOTIDE SEQUENCE [LARGE SCALE GENOMIC DNA]</scope>
    <source>
        <strain evidence="2 4">DSM 16107</strain>
    </source>
</reference>
<proteinExistence type="predicted"/>
<dbReference type="EMBL" id="PPTT01000034">
    <property type="protein sequence ID" value="RDB65967.1"/>
    <property type="molecule type" value="Genomic_DNA"/>
</dbReference>
<keyword evidence="1" id="KW-0472">Membrane</keyword>
<keyword evidence="1" id="KW-0812">Transmembrane</keyword>
<evidence type="ECO:0000256" key="1">
    <source>
        <dbReference type="SAM" id="Phobius"/>
    </source>
</evidence>
<dbReference type="RefSeq" id="WP_114547549.1">
    <property type="nucleotide sequence ID" value="NZ_CATYHD010000004.1"/>
</dbReference>
<dbReference type="Proteomes" id="UP000253817">
    <property type="component" value="Unassembled WGS sequence"/>
</dbReference>
<dbReference type="AlphaFoldDB" id="A0A3N0J062"/>
<sequence length="138" mass="15899">MKGFFQNLSMKMARWMQGRYGVDGLSNGLMALGVITMLLSIIPHLDLLSWVAIACMAVALYRMCSKNFARRRKENETYERVMKRPKHTYALVKKAWVNRKTTRYFKCKNCGQVLSVPRGKGTLRVVCPKCKTETTRKS</sequence>
<dbReference type="Proteomes" id="UP000270112">
    <property type="component" value="Unassembled WGS sequence"/>
</dbReference>
<keyword evidence="1" id="KW-1133">Transmembrane helix</keyword>
<evidence type="ECO:0000313" key="5">
    <source>
        <dbReference type="Proteomes" id="UP000270112"/>
    </source>
</evidence>